<evidence type="ECO:0000313" key="3">
    <source>
        <dbReference type="Proteomes" id="UP000094197"/>
    </source>
</evidence>
<feature type="transmembrane region" description="Helical" evidence="1">
    <location>
        <begin position="65"/>
        <end position="81"/>
    </location>
</feature>
<accession>A0A1D7UVG8</accession>
<reference evidence="2 3" key="1">
    <citation type="submission" date="2016-04" db="EMBL/GenBank/DDBJ databases">
        <title>Complete genome seqeunce of Leptospira alstonii serovar Room22.</title>
        <authorList>
            <person name="Nally J.E."/>
            <person name="Bayles D.O."/>
            <person name="Hurley D."/>
            <person name="Fanning S."/>
            <person name="McMahon B.J."/>
            <person name="Arent Z."/>
        </authorList>
    </citation>
    <scope>NUCLEOTIDE SEQUENCE [LARGE SCALE GENOMIC DNA]</scope>
    <source>
        <strain evidence="2 3">GWTS #1</strain>
    </source>
</reference>
<feature type="transmembrane region" description="Helical" evidence="1">
    <location>
        <begin position="143"/>
        <end position="164"/>
    </location>
</feature>
<keyword evidence="1" id="KW-0472">Membrane</keyword>
<name>A0A1D7UVG8_9LEPT</name>
<dbReference type="Proteomes" id="UP000094197">
    <property type="component" value="Chromosome 1"/>
</dbReference>
<feature type="transmembrane region" description="Helical" evidence="1">
    <location>
        <begin position="116"/>
        <end position="137"/>
    </location>
</feature>
<feature type="transmembrane region" description="Helical" evidence="1">
    <location>
        <begin position="5"/>
        <end position="26"/>
    </location>
</feature>
<sequence>MRKEFLVRLGAYSAVMAGILRCFASFAGEFLSGFYLEILYSATDICILFAVLGFYFRYYEGLKRLAWIGFVFCMIGIGLLIGPDESASGWNVYPYGAGILSFGLILIGIDSWKWNILAKWIPSFWMLSVLLGSVGFLLSGGTWLFAIAGVLFGIGFIGMGFSLLGSLPSSKLELDA</sequence>
<dbReference type="AlphaFoldDB" id="A0A1D7UVG8"/>
<protein>
    <submittedName>
        <fullName evidence="2">Uncharacterized protein</fullName>
    </submittedName>
</protein>
<feature type="transmembrane region" description="Helical" evidence="1">
    <location>
        <begin position="38"/>
        <end position="58"/>
    </location>
</feature>
<dbReference type="KEGG" id="laj:A0128_06905"/>
<dbReference type="RefSeq" id="WP_069606836.1">
    <property type="nucleotide sequence ID" value="NZ_CP015217.1"/>
</dbReference>
<dbReference type="OrthoDB" id="9943370at2"/>
<evidence type="ECO:0000256" key="1">
    <source>
        <dbReference type="SAM" id="Phobius"/>
    </source>
</evidence>
<gene>
    <name evidence="2" type="ORF">A0128_06905</name>
</gene>
<proteinExistence type="predicted"/>
<keyword evidence="1" id="KW-1133">Transmembrane helix</keyword>
<feature type="transmembrane region" description="Helical" evidence="1">
    <location>
        <begin position="93"/>
        <end position="109"/>
    </location>
</feature>
<organism evidence="2 3">
    <name type="scientific">Leptospira tipperaryensis</name>
    <dbReference type="NCBI Taxonomy" id="2564040"/>
    <lineage>
        <taxon>Bacteria</taxon>
        <taxon>Pseudomonadati</taxon>
        <taxon>Spirochaetota</taxon>
        <taxon>Spirochaetia</taxon>
        <taxon>Leptospirales</taxon>
        <taxon>Leptospiraceae</taxon>
        <taxon>Leptospira</taxon>
    </lineage>
</organism>
<keyword evidence="3" id="KW-1185">Reference proteome</keyword>
<dbReference type="EMBL" id="CP015217">
    <property type="protein sequence ID" value="AOP33600.1"/>
    <property type="molecule type" value="Genomic_DNA"/>
</dbReference>
<evidence type="ECO:0000313" key="2">
    <source>
        <dbReference type="EMBL" id="AOP33600.1"/>
    </source>
</evidence>
<keyword evidence="1" id="KW-0812">Transmembrane</keyword>